<dbReference type="EMBL" id="BSYA01000022">
    <property type="protein sequence ID" value="GMG25915.1"/>
    <property type="molecule type" value="Genomic_DNA"/>
</dbReference>
<evidence type="ECO:0000256" key="1">
    <source>
        <dbReference type="SAM" id="MobiDB-lite"/>
    </source>
</evidence>
<reference evidence="2" key="1">
    <citation type="submission" date="2023-04" db="EMBL/GenBank/DDBJ databases">
        <title>Aspergillus oryzae NBRC 4228.</title>
        <authorList>
            <person name="Ichikawa N."/>
            <person name="Sato H."/>
            <person name="Tonouchi N."/>
        </authorList>
    </citation>
    <scope>NUCLEOTIDE SEQUENCE</scope>
    <source>
        <strain evidence="2">NBRC 4228</strain>
    </source>
</reference>
<sequence>MLLTCSSESPNVLASISEPEENAPAKRRKLDSHRNTEVRNECNPAATPDNSTHHAQQAKLVIQIEVDGRRLGRRHLSNERRRIFESAVKLVDRMSRGEHLALHESIAPGESARELLDIEIPQTPPAEILQCWLLNSYAARQVVSLNYHKPCPPSQSGCNDEIQSAVYWCYYLDRTTSALLIRHPSLPELHAPPTDFITTDMSSPYNRLLFVLLDLAKVQGTLLDITLNDGDKSRSQIFEIFQGVQERMDRVCSSLQEVSCEFQYRTTAN</sequence>
<evidence type="ECO:0000313" key="2">
    <source>
        <dbReference type="EMBL" id="GMG25915.1"/>
    </source>
</evidence>
<evidence type="ECO:0000313" key="3">
    <source>
        <dbReference type="Proteomes" id="UP001165205"/>
    </source>
</evidence>
<dbReference type="AlphaFoldDB" id="A0AAN4YCG8"/>
<dbReference type="CDD" id="cd12148">
    <property type="entry name" value="fungal_TF_MHR"/>
    <property type="match status" value="1"/>
</dbReference>
<organism evidence="2 3">
    <name type="scientific">Aspergillus oryzae</name>
    <name type="common">Yellow koji mold</name>
    <dbReference type="NCBI Taxonomy" id="5062"/>
    <lineage>
        <taxon>Eukaryota</taxon>
        <taxon>Fungi</taxon>
        <taxon>Dikarya</taxon>
        <taxon>Ascomycota</taxon>
        <taxon>Pezizomycotina</taxon>
        <taxon>Eurotiomycetes</taxon>
        <taxon>Eurotiomycetidae</taxon>
        <taxon>Eurotiales</taxon>
        <taxon>Aspergillaceae</taxon>
        <taxon>Aspergillus</taxon>
        <taxon>Aspergillus subgen. Circumdati</taxon>
    </lineage>
</organism>
<comment type="caution">
    <text evidence="2">The sequence shown here is derived from an EMBL/GenBank/DDBJ whole genome shotgun (WGS) entry which is preliminary data.</text>
</comment>
<feature type="compositionally biased region" description="Polar residues" evidence="1">
    <location>
        <begin position="1"/>
        <end position="14"/>
    </location>
</feature>
<name>A0AAN4YCG8_ASPOZ</name>
<dbReference type="Proteomes" id="UP001165205">
    <property type="component" value="Unassembled WGS sequence"/>
</dbReference>
<feature type="region of interest" description="Disordered" evidence="1">
    <location>
        <begin position="1"/>
        <end position="55"/>
    </location>
</feature>
<proteinExistence type="predicted"/>
<gene>
    <name evidence="2" type="ORF">Aory04_000284300</name>
</gene>
<protein>
    <submittedName>
        <fullName evidence="2">Unnamed protein product</fullName>
    </submittedName>
</protein>
<accession>A0AAN4YCG8</accession>